<keyword evidence="2" id="KW-0378">Hydrolase</keyword>
<organism evidence="7 8">
    <name type="scientific">Microvirga terricola</name>
    <dbReference type="NCBI Taxonomy" id="2719797"/>
    <lineage>
        <taxon>Bacteria</taxon>
        <taxon>Pseudomonadati</taxon>
        <taxon>Pseudomonadota</taxon>
        <taxon>Alphaproteobacteria</taxon>
        <taxon>Hyphomicrobiales</taxon>
        <taxon>Methylobacteriaceae</taxon>
        <taxon>Microvirga</taxon>
    </lineage>
</organism>
<dbReference type="InterPro" id="IPR015927">
    <property type="entry name" value="Peptidase_S24_S26A/B/C"/>
</dbReference>
<dbReference type="PROSITE" id="PS00501">
    <property type="entry name" value="SPASE_I_1"/>
    <property type="match status" value="1"/>
</dbReference>
<dbReference type="InterPro" id="IPR039418">
    <property type="entry name" value="LexA-like"/>
</dbReference>
<feature type="domain" description="Peptidase S24/S26A/S26B/S26C" evidence="6">
    <location>
        <begin position="195"/>
        <end position="316"/>
    </location>
</feature>
<proteinExistence type="predicted"/>
<gene>
    <name evidence="7" type="ORF">HB375_02190</name>
</gene>
<sequence length="321" mass="35969">MIENQLEKRTRGRPVSETLQEIPSMLMEALVNARFFDPSASRSERWTSLPDASVYDRKYRIRAAVALLLKRFSNTNAVGDLLGRSWIQVKRYLASGEVPHEVIEALAAAADVPLEWLRTGNPVAGRETLRSLERAGRPGEAAQSLEYQGILKLRRDEGAVLQDFGVPHENPEHTIEAEVPSSAYGRLVWIPHYDVRAAAGTGALVEAEHLVGRVPFHELVLRGIRANLKDLVLIEVKGDSMEPTLVDGEPILVDRSVRHVRTDSIYVLRIDAELLVKRLQRRLNGPISLISDNPRYVTQHLTPQEMAGVEIVGEVVWPPRR</sequence>
<evidence type="ECO:0000256" key="2">
    <source>
        <dbReference type="ARBA" id="ARBA00022801"/>
    </source>
</evidence>
<comment type="caution">
    <text evidence="7">The sequence shown here is derived from an EMBL/GenBank/DDBJ whole genome shotgun (WGS) entry which is preliminary data.</text>
</comment>
<dbReference type="PANTHER" id="PTHR40661">
    <property type="match status" value="1"/>
</dbReference>
<keyword evidence="1" id="KW-0645">Protease</keyword>
<name>A0ABX0V6G2_9HYPH</name>
<keyword evidence="3" id="KW-0805">Transcription regulation</keyword>
<dbReference type="PANTHER" id="PTHR40661:SF3">
    <property type="entry name" value="FELS-1 PROPHAGE TRANSCRIPTIONAL REGULATOR"/>
    <property type="match status" value="1"/>
</dbReference>
<evidence type="ECO:0000256" key="1">
    <source>
        <dbReference type="ARBA" id="ARBA00022670"/>
    </source>
</evidence>
<dbReference type="CDD" id="cd06529">
    <property type="entry name" value="S24_LexA-like"/>
    <property type="match status" value="1"/>
</dbReference>
<reference evidence="7 8" key="1">
    <citation type="submission" date="2020-03" db="EMBL/GenBank/DDBJ databases">
        <title>The genome sequence of Microvirga sp. c23x22.</title>
        <authorList>
            <person name="Zhang X."/>
        </authorList>
    </citation>
    <scope>NUCLEOTIDE SEQUENCE [LARGE SCALE GENOMIC DNA]</scope>
    <source>
        <strain evidence="8">c23x22</strain>
    </source>
</reference>
<evidence type="ECO:0000256" key="5">
    <source>
        <dbReference type="ARBA" id="ARBA00023163"/>
    </source>
</evidence>
<keyword evidence="5" id="KW-0804">Transcription</keyword>
<evidence type="ECO:0000313" key="8">
    <source>
        <dbReference type="Proteomes" id="UP000707352"/>
    </source>
</evidence>
<evidence type="ECO:0000256" key="4">
    <source>
        <dbReference type="ARBA" id="ARBA00023125"/>
    </source>
</evidence>
<dbReference type="Pfam" id="PF00717">
    <property type="entry name" value="Peptidase_S24"/>
    <property type="match status" value="1"/>
</dbReference>
<evidence type="ECO:0000256" key="3">
    <source>
        <dbReference type="ARBA" id="ARBA00023015"/>
    </source>
</evidence>
<keyword evidence="4" id="KW-0238">DNA-binding</keyword>
<keyword evidence="8" id="KW-1185">Reference proteome</keyword>
<evidence type="ECO:0000259" key="6">
    <source>
        <dbReference type="Pfam" id="PF00717"/>
    </source>
</evidence>
<dbReference type="Proteomes" id="UP000707352">
    <property type="component" value="Unassembled WGS sequence"/>
</dbReference>
<evidence type="ECO:0000313" key="7">
    <source>
        <dbReference type="EMBL" id="NIX75422.1"/>
    </source>
</evidence>
<protein>
    <submittedName>
        <fullName evidence="7">LexA family transcriptional regulator</fullName>
    </submittedName>
</protein>
<dbReference type="EMBL" id="JAATJS010000001">
    <property type="protein sequence ID" value="NIX75422.1"/>
    <property type="molecule type" value="Genomic_DNA"/>
</dbReference>
<accession>A0ABX0V6G2</accession>
<dbReference type="Gene3D" id="2.10.109.10">
    <property type="entry name" value="Umud Fragment, subunit A"/>
    <property type="match status" value="1"/>
</dbReference>
<dbReference type="InterPro" id="IPR036286">
    <property type="entry name" value="LexA/Signal_pep-like_sf"/>
</dbReference>
<dbReference type="RefSeq" id="WP_167671308.1">
    <property type="nucleotide sequence ID" value="NZ_JAATJS010000001.1"/>
</dbReference>
<dbReference type="InterPro" id="IPR019756">
    <property type="entry name" value="Pept_S26A_signal_pept_1_Ser-AS"/>
</dbReference>
<dbReference type="SUPFAM" id="SSF51306">
    <property type="entry name" value="LexA/Signal peptidase"/>
    <property type="match status" value="1"/>
</dbReference>